<dbReference type="RefSeq" id="WP_078182164.1">
    <property type="nucleotide sequence ID" value="NZ_MUAL01000132.1"/>
</dbReference>
<accession>A0A1S9U5J8</accession>
<name>A0A1S9U5J8_BACCE</name>
<dbReference type="SUPFAM" id="SSF109854">
    <property type="entry name" value="DinB/YfiT-like putative metalloenzymes"/>
    <property type="match status" value="1"/>
</dbReference>
<evidence type="ECO:0000313" key="1">
    <source>
        <dbReference type="EMBL" id="OOR17523.1"/>
    </source>
</evidence>
<organism evidence="1 2">
    <name type="scientific">Bacillus cereus</name>
    <dbReference type="NCBI Taxonomy" id="1396"/>
    <lineage>
        <taxon>Bacteria</taxon>
        <taxon>Bacillati</taxon>
        <taxon>Bacillota</taxon>
        <taxon>Bacilli</taxon>
        <taxon>Bacillales</taxon>
        <taxon>Bacillaceae</taxon>
        <taxon>Bacillus</taxon>
        <taxon>Bacillus cereus group</taxon>
    </lineage>
</organism>
<dbReference type="EMBL" id="MUAL01000132">
    <property type="protein sequence ID" value="OOR17523.1"/>
    <property type="molecule type" value="Genomic_DNA"/>
</dbReference>
<evidence type="ECO:0008006" key="3">
    <source>
        <dbReference type="Google" id="ProtNLM"/>
    </source>
</evidence>
<evidence type="ECO:0000313" key="2">
    <source>
        <dbReference type="Proteomes" id="UP000191124"/>
    </source>
</evidence>
<proteinExistence type="predicted"/>
<gene>
    <name evidence="1" type="ORF">BW892_27380</name>
</gene>
<dbReference type="InterPro" id="IPR034660">
    <property type="entry name" value="DinB/YfiT-like"/>
</dbReference>
<comment type="caution">
    <text evidence="1">The sequence shown here is derived from an EMBL/GenBank/DDBJ whole genome shotgun (WGS) entry which is preliminary data.</text>
</comment>
<dbReference type="Gene3D" id="1.20.120.450">
    <property type="entry name" value="dinb family like domain"/>
    <property type="match status" value="1"/>
</dbReference>
<sequence length="75" mass="8918">MLVKSAEKYAHSGIRKTQLIQEVCDTRQRLLDALVDRNLENIFRIESKEMTVSEYFREMAEHDNHHIKQIKGFLD</sequence>
<protein>
    <recommendedName>
        <fullName evidence="3">DinB family protein</fullName>
    </recommendedName>
</protein>
<reference evidence="1 2" key="1">
    <citation type="submission" date="2017-01" db="EMBL/GenBank/DDBJ databases">
        <title>Bacillus cereus isolates.</title>
        <authorList>
            <person name="Beno S.M."/>
        </authorList>
    </citation>
    <scope>NUCLEOTIDE SEQUENCE [LARGE SCALE GENOMIC DNA]</scope>
    <source>
        <strain evidence="1 2">FSL M7-1219</strain>
    </source>
</reference>
<dbReference type="Proteomes" id="UP000191124">
    <property type="component" value="Unassembled WGS sequence"/>
</dbReference>
<dbReference type="AlphaFoldDB" id="A0A1S9U5J8"/>